<dbReference type="Gene3D" id="3.40.630.190">
    <property type="entry name" value="LCP protein"/>
    <property type="match status" value="1"/>
</dbReference>
<reference evidence="3" key="1">
    <citation type="submission" date="2020-11" db="EMBL/GenBank/DDBJ databases">
        <title>Multidrug resistant novel bacterium Savagea serpentis sp. nov., isolated from the scats of a vine snake (Ahaetulla nasuta).</title>
        <authorList>
            <person name="Venkata Ramana V."/>
            <person name="Vikas Patil S."/>
            <person name="Yogita Lugani V."/>
        </authorList>
    </citation>
    <scope>NUCLEOTIDE SEQUENCE</scope>
    <source>
        <strain evidence="3">SN6</strain>
    </source>
</reference>
<dbReference type="InterPro" id="IPR004474">
    <property type="entry name" value="LytR_CpsA_psr"/>
</dbReference>
<comment type="similarity">
    <text evidence="1">Belongs to the LytR/CpsA/Psr (LCP) family.</text>
</comment>
<accession>A0A8J7G3R5</accession>
<evidence type="ECO:0000256" key="1">
    <source>
        <dbReference type="ARBA" id="ARBA00006068"/>
    </source>
</evidence>
<dbReference type="AlphaFoldDB" id="A0A8J7G3R5"/>
<dbReference type="EMBL" id="JADKPV010000001">
    <property type="protein sequence ID" value="MBF4500652.1"/>
    <property type="molecule type" value="Genomic_DNA"/>
</dbReference>
<name>A0A8J7G3R5_9BACL</name>
<dbReference type="PANTHER" id="PTHR33392:SF6">
    <property type="entry name" value="POLYISOPRENYL-TEICHOIC ACID--PEPTIDOGLYCAN TEICHOIC ACID TRANSFERASE TAGU"/>
    <property type="match status" value="1"/>
</dbReference>
<comment type="caution">
    <text evidence="3">The sequence shown here is derived from an EMBL/GenBank/DDBJ whole genome shotgun (WGS) entry which is preliminary data.</text>
</comment>
<organism evidence="3 4">
    <name type="scientific">Savagea serpentis</name>
    <dbReference type="NCBI Taxonomy" id="2785297"/>
    <lineage>
        <taxon>Bacteria</taxon>
        <taxon>Bacillati</taxon>
        <taxon>Bacillota</taxon>
        <taxon>Bacilli</taxon>
        <taxon>Bacillales</taxon>
        <taxon>Caryophanaceae</taxon>
        <taxon>Savagea</taxon>
    </lineage>
</organism>
<dbReference type="PANTHER" id="PTHR33392">
    <property type="entry name" value="POLYISOPRENYL-TEICHOIC ACID--PEPTIDOGLYCAN TEICHOIC ACID TRANSFERASE TAGU"/>
    <property type="match status" value="1"/>
</dbReference>
<keyword evidence="4" id="KW-1185">Reference proteome</keyword>
<evidence type="ECO:0000313" key="3">
    <source>
        <dbReference type="EMBL" id="MBF4500652.1"/>
    </source>
</evidence>
<dbReference type="NCBIfam" id="TIGR00350">
    <property type="entry name" value="lytR_cpsA_psr"/>
    <property type="match status" value="1"/>
</dbReference>
<evidence type="ECO:0000313" key="4">
    <source>
        <dbReference type="Proteomes" id="UP000622653"/>
    </source>
</evidence>
<feature type="domain" description="Cell envelope-related transcriptional attenuator" evidence="2">
    <location>
        <begin position="73"/>
        <end position="222"/>
    </location>
</feature>
<sequence length="307" mass="35434">MKKWFIVTLIALSIIGVSAFSYAYYHYDRAQQVVAEMNTNFTFEEERPEVRPITEAFNVLLLGIGDRPGDPGRADSIIYVSVNPMTESILAFNLPRDTYVPIAGTNRSDKLNHAYAYGRTEMTVHTVEEYLNMPIDYIIQVNMNGFRELVDAFGGVEVNNPFAFEQRDELSVATHYYEEGPIHLDGERALHYARMRKLDPRGDFGRNERQRQVIQAVISKASSMNTLRKVDELFTILGDNVETNISFDTLKNMFLNYQQSWRHYPIETFEIEGEGKRIDGVYYHVVPDEERERVQQNIQAHLEGDTL</sequence>
<dbReference type="RefSeq" id="WP_194562081.1">
    <property type="nucleotide sequence ID" value="NZ_JADKPV010000001.1"/>
</dbReference>
<dbReference type="Pfam" id="PF03816">
    <property type="entry name" value="LytR_cpsA_psr"/>
    <property type="match status" value="1"/>
</dbReference>
<dbReference type="InterPro" id="IPR050922">
    <property type="entry name" value="LytR/CpsA/Psr_CW_biosynth"/>
</dbReference>
<gene>
    <name evidence="3" type="ORF">IRY55_04675</name>
</gene>
<proteinExistence type="inferred from homology"/>
<dbReference type="Proteomes" id="UP000622653">
    <property type="component" value="Unassembled WGS sequence"/>
</dbReference>
<evidence type="ECO:0000259" key="2">
    <source>
        <dbReference type="Pfam" id="PF03816"/>
    </source>
</evidence>
<protein>
    <submittedName>
        <fullName evidence="3">LCP family protein</fullName>
    </submittedName>
</protein>